<gene>
    <name evidence="3" type="ORF">VTHSUH11_04140</name>
</gene>
<name>A0A2S7ZQ70_9FIRM</name>
<reference evidence="3 4" key="1">
    <citation type="submission" date="2018-01" db="EMBL/GenBank/DDBJ databases">
        <title>Draft genome sequences of clinical isolates and type strains of oral Veillonella including Veillonella infantum sp., nov.</title>
        <authorList>
            <person name="Mashima I."/>
            <person name="Liao Y.-C."/>
            <person name="Sabharwal A."/>
            <person name="Haase E.M."/>
            <person name="Nakazawa F."/>
            <person name="Scannapieco F.A."/>
        </authorList>
    </citation>
    <scope>NUCLEOTIDE SEQUENCE [LARGE SCALE GENOMIC DNA]</scope>
    <source>
        <strain evidence="3 4">Y6</strain>
    </source>
</reference>
<evidence type="ECO:0000313" key="4">
    <source>
        <dbReference type="Proteomes" id="UP000238877"/>
    </source>
</evidence>
<dbReference type="Pfam" id="PF05598">
    <property type="entry name" value="DUF772"/>
    <property type="match status" value="1"/>
</dbReference>
<evidence type="ECO:0000259" key="2">
    <source>
        <dbReference type="Pfam" id="PF13751"/>
    </source>
</evidence>
<evidence type="ECO:0000313" key="3">
    <source>
        <dbReference type="EMBL" id="PQL25277.1"/>
    </source>
</evidence>
<proteinExistence type="predicted"/>
<dbReference type="EMBL" id="PPDF01000008">
    <property type="protein sequence ID" value="PQL25277.1"/>
    <property type="molecule type" value="Genomic_DNA"/>
</dbReference>
<sequence length="535" mass="62770">MKQNHTNKLHYTKLVMPRQLVLPLDYGMLIKETAPVRLLDAVLEELDYKELQHLYSLKGRKSKVPPHILFKIFVYAMSNGVYSTRMIQQQCEENINYMWLLQGCSAPSHMTFQRFFARCTLDILMNLFSQLMEAINRHDTLTFNEVFVDGTKLEANANKYTFVWRKAVQKRLDTLPSKLAILKQDIWNELGLDTHCMNDECIYTFLSKEIEVHHMELVQGKGKHKTPLQRLYERAEDLYEKRKKYEQQLYIMGERNSYSKTDHDATFMRMKEDHMRNGQLKPAYNVQLAVHSEYIMGVGIFPKPNDTNTLIPFVQQLEQIHSRRFTYVVADAGYDSHENLTWLKNNHYLSCIKPQYYEKAKTRTCSKDISKARNMEYIPEEDAFRCAKGRKLKYAFTRKAKNKTRFVSERKVYICESCNRCGYKKECQRYVKPTTKNQVKRIEITPEYDTVLAENQDRLISDTGIQLRINSSIQVEGAFGVLKQDLGFRRFLHRGSGNVHKMLYLLSMGFNIAKLHNRIQAGRVNTTLFTAKETA</sequence>
<feature type="domain" description="Transposase InsH N-terminal" evidence="1">
    <location>
        <begin position="29"/>
        <end position="118"/>
    </location>
</feature>
<protein>
    <submittedName>
        <fullName evidence="3">Transposase</fullName>
    </submittedName>
</protein>
<dbReference type="InterPro" id="IPR008490">
    <property type="entry name" value="Transposase_InsH_N"/>
</dbReference>
<dbReference type="Pfam" id="PF13751">
    <property type="entry name" value="DDE_Tnp_1_6"/>
    <property type="match status" value="1"/>
</dbReference>
<dbReference type="Proteomes" id="UP000238877">
    <property type="component" value="Unassembled WGS sequence"/>
</dbReference>
<organism evidence="3 4">
    <name type="scientific">Veillonella tobetsuensis</name>
    <dbReference type="NCBI Taxonomy" id="1110546"/>
    <lineage>
        <taxon>Bacteria</taxon>
        <taxon>Bacillati</taxon>
        <taxon>Bacillota</taxon>
        <taxon>Negativicutes</taxon>
        <taxon>Veillonellales</taxon>
        <taxon>Veillonellaceae</taxon>
        <taxon>Veillonella</taxon>
    </lineage>
</organism>
<comment type="caution">
    <text evidence="3">The sequence shown here is derived from an EMBL/GenBank/DDBJ whole genome shotgun (WGS) entry which is preliminary data.</text>
</comment>
<dbReference type="RefSeq" id="WP_105092731.1">
    <property type="nucleotide sequence ID" value="NZ_PPDF01000008.1"/>
</dbReference>
<dbReference type="NCBIfam" id="NF033551">
    <property type="entry name" value="transpos_IS1182"/>
    <property type="match status" value="1"/>
</dbReference>
<dbReference type="InterPro" id="IPR025668">
    <property type="entry name" value="Tnp_DDE_dom"/>
</dbReference>
<dbReference type="PANTHER" id="PTHR33408">
    <property type="entry name" value="TRANSPOSASE"/>
    <property type="match status" value="1"/>
</dbReference>
<dbReference type="InterPro" id="IPR047629">
    <property type="entry name" value="IS1182_transpos"/>
</dbReference>
<dbReference type="PANTHER" id="PTHR33408:SF2">
    <property type="entry name" value="TRANSPOSASE DDE DOMAIN-CONTAINING PROTEIN"/>
    <property type="match status" value="1"/>
</dbReference>
<accession>A0A2S7ZQ70</accession>
<dbReference type="AlphaFoldDB" id="A0A2S7ZQ70"/>
<evidence type="ECO:0000259" key="1">
    <source>
        <dbReference type="Pfam" id="PF05598"/>
    </source>
</evidence>
<feature type="domain" description="Transposase DDE" evidence="2">
    <location>
        <begin position="386"/>
        <end position="516"/>
    </location>
</feature>